<dbReference type="AlphaFoldDB" id="A0AAW2H7G9"/>
<accession>A0AAW2H7G9</accession>
<evidence type="ECO:0000313" key="1">
    <source>
        <dbReference type="EMBL" id="KAL0265660.1"/>
    </source>
</evidence>
<gene>
    <name evidence="1" type="ORF">PYX00_011374</name>
</gene>
<organism evidence="1">
    <name type="scientific">Menopon gallinae</name>
    <name type="common">poultry shaft louse</name>
    <dbReference type="NCBI Taxonomy" id="328185"/>
    <lineage>
        <taxon>Eukaryota</taxon>
        <taxon>Metazoa</taxon>
        <taxon>Ecdysozoa</taxon>
        <taxon>Arthropoda</taxon>
        <taxon>Hexapoda</taxon>
        <taxon>Insecta</taxon>
        <taxon>Pterygota</taxon>
        <taxon>Neoptera</taxon>
        <taxon>Paraneoptera</taxon>
        <taxon>Psocodea</taxon>
        <taxon>Troctomorpha</taxon>
        <taxon>Phthiraptera</taxon>
        <taxon>Amblycera</taxon>
        <taxon>Menoponidae</taxon>
        <taxon>Menopon</taxon>
    </lineage>
</organism>
<protein>
    <submittedName>
        <fullName evidence="1">Uncharacterized protein</fullName>
    </submittedName>
</protein>
<reference evidence="1" key="1">
    <citation type="journal article" date="2024" name="Gigascience">
        <title>Chromosome-level genome of the poultry shaft louse Menopon gallinae provides insight into the host-switching and adaptive evolution of parasitic lice.</title>
        <authorList>
            <person name="Xu Y."/>
            <person name="Ma L."/>
            <person name="Liu S."/>
            <person name="Liang Y."/>
            <person name="Liu Q."/>
            <person name="He Z."/>
            <person name="Tian L."/>
            <person name="Duan Y."/>
            <person name="Cai W."/>
            <person name="Li H."/>
            <person name="Song F."/>
        </authorList>
    </citation>
    <scope>NUCLEOTIDE SEQUENCE</scope>
    <source>
        <strain evidence="1">Cailab_2023a</strain>
    </source>
</reference>
<comment type="caution">
    <text evidence="1">The sequence shown here is derived from an EMBL/GenBank/DDBJ whole genome shotgun (WGS) entry which is preliminary data.</text>
</comment>
<name>A0AAW2H7G9_9NEOP</name>
<proteinExistence type="predicted"/>
<dbReference type="EMBL" id="JARGDH010000006">
    <property type="protein sequence ID" value="KAL0265660.1"/>
    <property type="molecule type" value="Genomic_DNA"/>
</dbReference>
<sequence length="347" mass="38944">MIPALGAGGPGFESPNSPAQMYQYVLCSSSSEEEAGEVVPDTKHHAGAISTQCLFTRSLYYNSRYVGKNRRLTGLRVSFSGHKPEHIKNKLKKTPPFSYVVAFVSHASEPVYKQSFCGEVVPVPHSFILVCTSRTLGILEYVEHGRPFRDTYSEALRAVSQYGTGTESVPWLEIEEVPERMVLIQDTTLNNLGRFRTPFTVVKSGGTLKVLFRHSTLENLCLDDAVRMYGEYCVAQASPSKEYRVFRSNSTILVVFSTSLFMRYGKEHRLHKSVDCPKTCDVLVEEDLVNIIDGYDEGLAQELDLLNGMAPSEGDYVLFERNVYRVDGREPCEQSHIDYKSICGTPY</sequence>